<evidence type="ECO:0000313" key="1">
    <source>
        <dbReference type="EMBL" id="KAK0657617.1"/>
    </source>
</evidence>
<reference evidence="1" key="1">
    <citation type="submission" date="2023-06" db="EMBL/GenBank/DDBJ databases">
        <title>Genome-scale phylogeny and comparative genomics of the fungal order Sordariales.</title>
        <authorList>
            <consortium name="Lawrence Berkeley National Laboratory"/>
            <person name="Hensen N."/>
            <person name="Bonometti L."/>
            <person name="Westerberg I."/>
            <person name="Brannstrom I.O."/>
            <person name="Guillou S."/>
            <person name="Cros-Aarteil S."/>
            <person name="Calhoun S."/>
            <person name="Haridas S."/>
            <person name="Kuo A."/>
            <person name="Mondo S."/>
            <person name="Pangilinan J."/>
            <person name="Riley R."/>
            <person name="Labutti K."/>
            <person name="Andreopoulos B."/>
            <person name="Lipzen A."/>
            <person name="Chen C."/>
            <person name="Yanf M."/>
            <person name="Daum C."/>
            <person name="Ng V."/>
            <person name="Clum A."/>
            <person name="Steindorff A."/>
            <person name="Ohm R."/>
            <person name="Martin F."/>
            <person name="Silar P."/>
            <person name="Natvig D."/>
            <person name="Lalanne C."/>
            <person name="Gautier V."/>
            <person name="Ament-Velasquez S.L."/>
            <person name="Kruys A."/>
            <person name="Hutchinson M.I."/>
            <person name="Powell A.J."/>
            <person name="Barry K."/>
            <person name="Miller A.N."/>
            <person name="Grigoriev I.V."/>
            <person name="Debuchy R."/>
            <person name="Gladieux P."/>
            <person name="Thoren M.H."/>
            <person name="Johannesson H."/>
        </authorList>
    </citation>
    <scope>NUCLEOTIDE SEQUENCE</scope>
    <source>
        <strain evidence="1">SMH2532-1</strain>
    </source>
</reference>
<organism evidence="1 2">
    <name type="scientific">Cercophora newfieldiana</name>
    <dbReference type="NCBI Taxonomy" id="92897"/>
    <lineage>
        <taxon>Eukaryota</taxon>
        <taxon>Fungi</taxon>
        <taxon>Dikarya</taxon>
        <taxon>Ascomycota</taxon>
        <taxon>Pezizomycotina</taxon>
        <taxon>Sordariomycetes</taxon>
        <taxon>Sordariomycetidae</taxon>
        <taxon>Sordariales</taxon>
        <taxon>Lasiosphaeriaceae</taxon>
        <taxon>Cercophora</taxon>
    </lineage>
</organism>
<name>A0AA39YS45_9PEZI</name>
<protein>
    <submittedName>
        <fullName evidence="1">Uncharacterized protein</fullName>
    </submittedName>
</protein>
<proteinExistence type="predicted"/>
<accession>A0AA39YS45</accession>
<keyword evidence="2" id="KW-1185">Reference proteome</keyword>
<evidence type="ECO:0000313" key="2">
    <source>
        <dbReference type="Proteomes" id="UP001174936"/>
    </source>
</evidence>
<dbReference type="Proteomes" id="UP001174936">
    <property type="component" value="Unassembled WGS sequence"/>
</dbReference>
<dbReference type="EMBL" id="JAULSV010000001">
    <property type="protein sequence ID" value="KAK0657617.1"/>
    <property type="molecule type" value="Genomic_DNA"/>
</dbReference>
<comment type="caution">
    <text evidence="1">The sequence shown here is derived from an EMBL/GenBank/DDBJ whole genome shotgun (WGS) entry which is preliminary data.</text>
</comment>
<sequence length="112" mass="12523">MSGYLLWSHDGEGTSTDEVQGEKMLRQAAIEADQKGIVVRNGLHNLCAARDANTRRITTVPLNSGESTNYTKPADWHYTVWLGESRDKIQLQGHIFVYGEVRAVVADPKPQR</sequence>
<gene>
    <name evidence="1" type="ORF">B0T16DRAFT_386123</name>
</gene>
<dbReference type="AlphaFoldDB" id="A0AA39YS45"/>